<keyword evidence="8" id="KW-1185">Reference proteome</keyword>
<keyword evidence="3" id="KW-0067">ATP-binding</keyword>
<keyword evidence="1" id="KW-0436">Ligase</keyword>
<dbReference type="Proteomes" id="UP000243459">
    <property type="component" value="Chromosome 2"/>
</dbReference>
<accession>A0A5P1FHZ2</accession>
<dbReference type="Gramene" id="ONK77684">
    <property type="protein sequence ID" value="ONK77684"/>
    <property type="gene ID" value="A4U43_C02F9410"/>
</dbReference>
<evidence type="ECO:0000256" key="4">
    <source>
        <dbReference type="ARBA" id="ARBA00022917"/>
    </source>
</evidence>
<dbReference type="Pfam" id="PF00152">
    <property type="entry name" value="tRNA-synt_2"/>
    <property type="match status" value="1"/>
</dbReference>
<organism evidence="7 8">
    <name type="scientific">Asparagus officinalis</name>
    <name type="common">Garden asparagus</name>
    <dbReference type="NCBI Taxonomy" id="4686"/>
    <lineage>
        <taxon>Eukaryota</taxon>
        <taxon>Viridiplantae</taxon>
        <taxon>Streptophyta</taxon>
        <taxon>Embryophyta</taxon>
        <taxon>Tracheophyta</taxon>
        <taxon>Spermatophyta</taxon>
        <taxon>Magnoliopsida</taxon>
        <taxon>Liliopsida</taxon>
        <taxon>Asparagales</taxon>
        <taxon>Asparagaceae</taxon>
        <taxon>Asparagoideae</taxon>
        <taxon>Asparagus</taxon>
    </lineage>
</organism>
<protein>
    <recommendedName>
        <fullName evidence="6">Aminoacyl-tRNA synthetase class II (D/K/N) domain-containing protein</fullName>
    </recommendedName>
</protein>
<dbReference type="GO" id="GO:0005524">
    <property type="term" value="F:ATP binding"/>
    <property type="evidence" value="ECO:0007669"/>
    <property type="project" value="UniProtKB-KW"/>
</dbReference>
<dbReference type="PANTHER" id="PTHR22594">
    <property type="entry name" value="ASPARTYL/LYSYL-TRNA SYNTHETASE"/>
    <property type="match status" value="1"/>
</dbReference>
<evidence type="ECO:0000256" key="3">
    <source>
        <dbReference type="ARBA" id="ARBA00022840"/>
    </source>
</evidence>
<evidence type="ECO:0000313" key="7">
    <source>
        <dbReference type="EMBL" id="ONK77684.1"/>
    </source>
</evidence>
<dbReference type="SUPFAM" id="SSF55681">
    <property type="entry name" value="Class II aaRS and biotin synthetases"/>
    <property type="match status" value="1"/>
</dbReference>
<proteinExistence type="predicted"/>
<dbReference type="GO" id="GO:0005739">
    <property type="term" value="C:mitochondrion"/>
    <property type="evidence" value="ECO:0007669"/>
    <property type="project" value="TreeGrafter"/>
</dbReference>
<gene>
    <name evidence="7" type="ORF">A4U43_C02F9410</name>
</gene>
<keyword evidence="5" id="KW-0030">Aminoacyl-tRNA synthetase</keyword>
<dbReference type="InterPro" id="IPR004364">
    <property type="entry name" value="Aa-tRNA-synt_II"/>
</dbReference>
<feature type="domain" description="Aminoacyl-tRNA synthetase class II (D/K/N)" evidence="6">
    <location>
        <begin position="272"/>
        <end position="317"/>
    </location>
</feature>
<dbReference type="GO" id="GO:0006421">
    <property type="term" value="P:asparaginyl-tRNA aminoacylation"/>
    <property type="evidence" value="ECO:0007669"/>
    <property type="project" value="TreeGrafter"/>
</dbReference>
<dbReference type="InterPro" id="IPR036322">
    <property type="entry name" value="WD40_repeat_dom_sf"/>
</dbReference>
<dbReference type="GO" id="GO:0004816">
    <property type="term" value="F:asparagine-tRNA ligase activity"/>
    <property type="evidence" value="ECO:0007669"/>
    <property type="project" value="TreeGrafter"/>
</dbReference>
<dbReference type="InterPro" id="IPR045864">
    <property type="entry name" value="aa-tRNA-synth_II/BPL/LPL"/>
</dbReference>
<keyword evidence="4" id="KW-0648">Protein biosynthesis</keyword>
<sequence length="405" mass="45069">MKISTIDQKIKKKKVSKQTRLETKNPDALVEQLSSNVKLNEDNQQAIGDNLGLHWSSHHMGSFYRPIFSSHHEMPRPYPTVFQEHVYPTQYIFHINSQEQAIPPNLFASPQVITSLGKSVIYTHLYSFLSCYLTIGSRSPSRFSSPLPLRSAPIKSGLFRFLAILDSEARLGLESCSASQIDAVIFAANPPGDDVGSAPATAVIGEGHVGGGGRRPMKQRLLVVANRLPVSAVRRGEESWSLDISAGGLVSALLGESLNFSLISTAWLLRRHVYTFGPTFRAENSNTSRHLAEFWMIEPELAFADLNDDMACATTYLQFVSQLSAVPLVALSGFGLYELGFLSVAKCIEIELPHIILLIIFSQVTGNQVAKITFHNAVIRVCSWHPYYHMLVSYSWDCQIARWQF</sequence>
<reference evidence="8" key="1">
    <citation type="journal article" date="2017" name="Nat. Commun.">
        <title>The asparagus genome sheds light on the origin and evolution of a young Y chromosome.</title>
        <authorList>
            <person name="Harkess A."/>
            <person name="Zhou J."/>
            <person name="Xu C."/>
            <person name="Bowers J.E."/>
            <person name="Van der Hulst R."/>
            <person name="Ayyampalayam S."/>
            <person name="Mercati F."/>
            <person name="Riccardi P."/>
            <person name="McKain M.R."/>
            <person name="Kakrana A."/>
            <person name="Tang H."/>
            <person name="Ray J."/>
            <person name="Groenendijk J."/>
            <person name="Arikit S."/>
            <person name="Mathioni S.M."/>
            <person name="Nakano M."/>
            <person name="Shan H."/>
            <person name="Telgmann-Rauber A."/>
            <person name="Kanno A."/>
            <person name="Yue Z."/>
            <person name="Chen H."/>
            <person name="Li W."/>
            <person name="Chen Y."/>
            <person name="Xu X."/>
            <person name="Zhang Y."/>
            <person name="Luo S."/>
            <person name="Chen H."/>
            <person name="Gao J."/>
            <person name="Mao Z."/>
            <person name="Pires J.C."/>
            <person name="Luo M."/>
            <person name="Kudrna D."/>
            <person name="Wing R.A."/>
            <person name="Meyers B.C."/>
            <person name="Yi K."/>
            <person name="Kong H."/>
            <person name="Lavrijsen P."/>
            <person name="Sunseri F."/>
            <person name="Falavigna A."/>
            <person name="Ye Y."/>
            <person name="Leebens-Mack J.H."/>
            <person name="Chen G."/>
        </authorList>
    </citation>
    <scope>NUCLEOTIDE SEQUENCE [LARGE SCALE GENOMIC DNA]</scope>
    <source>
        <strain evidence="8">cv. DH0086</strain>
    </source>
</reference>
<evidence type="ECO:0000256" key="5">
    <source>
        <dbReference type="ARBA" id="ARBA00023146"/>
    </source>
</evidence>
<evidence type="ECO:0000313" key="8">
    <source>
        <dbReference type="Proteomes" id="UP000243459"/>
    </source>
</evidence>
<evidence type="ECO:0000256" key="1">
    <source>
        <dbReference type="ARBA" id="ARBA00022598"/>
    </source>
</evidence>
<dbReference type="Gene3D" id="3.30.930.10">
    <property type="entry name" value="Bira Bifunctional Protein, Domain 2"/>
    <property type="match status" value="1"/>
</dbReference>
<evidence type="ECO:0000256" key="2">
    <source>
        <dbReference type="ARBA" id="ARBA00022741"/>
    </source>
</evidence>
<dbReference type="SUPFAM" id="SSF50978">
    <property type="entry name" value="WD40 repeat-like"/>
    <property type="match status" value="1"/>
</dbReference>
<dbReference type="AlphaFoldDB" id="A0A5P1FHZ2"/>
<dbReference type="PANTHER" id="PTHR22594:SF34">
    <property type="entry name" value="ASPARAGINE--TRNA LIGASE, MITOCHONDRIAL-RELATED"/>
    <property type="match status" value="1"/>
</dbReference>
<name>A0A5P1FHZ2_ASPOF</name>
<keyword evidence="2" id="KW-0547">Nucleotide-binding</keyword>
<dbReference type="EMBL" id="CM007382">
    <property type="protein sequence ID" value="ONK77684.1"/>
    <property type="molecule type" value="Genomic_DNA"/>
</dbReference>
<evidence type="ECO:0000259" key="6">
    <source>
        <dbReference type="Pfam" id="PF00152"/>
    </source>
</evidence>